<evidence type="ECO:0000313" key="2">
    <source>
        <dbReference type="Proteomes" id="UP000288405"/>
    </source>
</evidence>
<dbReference type="Pfam" id="PF05489">
    <property type="entry name" value="Phage_tail_X"/>
    <property type="match status" value="1"/>
</dbReference>
<dbReference type="Proteomes" id="UP000288405">
    <property type="component" value="Unassembled WGS sequence"/>
</dbReference>
<proteinExistence type="predicted"/>
<dbReference type="EMBL" id="PIPM01000016">
    <property type="protein sequence ID" value="RUO28177.1"/>
    <property type="molecule type" value="Genomic_DNA"/>
</dbReference>
<name>A0A432WBH0_9GAMM</name>
<organism evidence="1 2">
    <name type="scientific">Aliidiomarina sanyensis</name>
    <dbReference type="NCBI Taxonomy" id="1249555"/>
    <lineage>
        <taxon>Bacteria</taxon>
        <taxon>Pseudomonadati</taxon>
        <taxon>Pseudomonadota</taxon>
        <taxon>Gammaproteobacteria</taxon>
        <taxon>Alteromonadales</taxon>
        <taxon>Idiomarinaceae</taxon>
        <taxon>Aliidiomarina</taxon>
    </lineage>
</organism>
<accession>A0A432WBH0</accession>
<dbReference type="RefSeq" id="WP_126777626.1">
    <property type="nucleotide sequence ID" value="NZ_PIPM01000016.1"/>
</dbReference>
<dbReference type="InterPro" id="IPR008861">
    <property type="entry name" value="GpX-like"/>
</dbReference>
<dbReference type="AlphaFoldDB" id="A0A432WBH0"/>
<keyword evidence="2" id="KW-1185">Reference proteome</keyword>
<protein>
    <submittedName>
        <fullName evidence="1">Phage tail protein</fullName>
    </submittedName>
</protein>
<dbReference type="OrthoDB" id="8759063at2"/>
<sequence length="67" mass="7313">MLVRAIQGDTLDAICQRHYGRTGRVTEEALSANPGLADLGPVIPQGTLVKLPEHAPPQEKKLVQLWD</sequence>
<gene>
    <name evidence="1" type="ORF">CWE11_10740</name>
</gene>
<evidence type="ECO:0000313" key="1">
    <source>
        <dbReference type="EMBL" id="RUO28177.1"/>
    </source>
</evidence>
<reference evidence="1 2" key="1">
    <citation type="journal article" date="2011" name="Front. Microbiol.">
        <title>Genomic signatures of strain selection and enhancement in Bacillus atrophaeus var. globigii, a historical biowarfare simulant.</title>
        <authorList>
            <person name="Gibbons H.S."/>
            <person name="Broomall S.M."/>
            <person name="McNew L.A."/>
            <person name="Daligault H."/>
            <person name="Chapman C."/>
            <person name="Bruce D."/>
            <person name="Karavis M."/>
            <person name="Krepps M."/>
            <person name="McGregor P.A."/>
            <person name="Hong C."/>
            <person name="Park K.H."/>
            <person name="Akmal A."/>
            <person name="Feldman A."/>
            <person name="Lin J.S."/>
            <person name="Chang W.E."/>
            <person name="Higgs B.W."/>
            <person name="Demirev P."/>
            <person name="Lindquist J."/>
            <person name="Liem A."/>
            <person name="Fochler E."/>
            <person name="Read T.D."/>
            <person name="Tapia R."/>
            <person name="Johnson S."/>
            <person name="Bishop-Lilly K.A."/>
            <person name="Detter C."/>
            <person name="Han C."/>
            <person name="Sozhamannan S."/>
            <person name="Rosenzweig C.N."/>
            <person name="Skowronski E.W."/>
        </authorList>
    </citation>
    <scope>NUCLEOTIDE SEQUENCE [LARGE SCALE GENOMIC DNA]</scope>
    <source>
        <strain evidence="1 2">GYP-17</strain>
    </source>
</reference>
<comment type="caution">
    <text evidence="1">The sequence shown here is derived from an EMBL/GenBank/DDBJ whole genome shotgun (WGS) entry which is preliminary data.</text>
</comment>